<evidence type="ECO:0000256" key="2">
    <source>
        <dbReference type="ARBA" id="ARBA00009409"/>
    </source>
</evidence>
<sequence length="283" mass="33029">MPEVAEIALTADILEKNFKNCVLESFDFTSGRYIKKEPVGFKAFSKNLPMTLKKINSKGKFMWFEFKGEKTWYVWNTFGLTGMWALFEPKYTRAVLSFEDNKTAYFSDMRNFGTFKFSDNLDELEKKLMELGPDFLKDNDFNIDKITKYKTPIVKLLMDQKKIGSGLGNYLVAEILYRAKLSPHRLGSSLSKKEINNLAFWIKYVVKLAYVDNHIGYMVNLEEESDKIKKKNYHSDIKLDDKEFKFLVYRQKKDPLGNPVKAEKIVGSDKSKRTTYWVPAIQK</sequence>
<dbReference type="GO" id="GO:0016829">
    <property type="term" value="F:lyase activity"/>
    <property type="evidence" value="ECO:0007669"/>
    <property type="project" value="UniProtKB-KW"/>
</dbReference>
<reference evidence="11 12" key="1">
    <citation type="journal article" date="2016" name="Genome Announc.">
        <title>Complete Genome Sequence of a New Megavirus Family Member Isolated from an Inland Water Lake for the First Time in India.</title>
        <authorList>
            <person name="Chatterjee A."/>
            <person name="Ali F."/>
            <person name="Bange D."/>
            <person name="Kondabagil K."/>
        </authorList>
    </citation>
    <scope>NUCLEOTIDE SEQUENCE [LARGE SCALE GENOMIC DNA]</scope>
    <source>
        <strain evidence="11">1</strain>
    </source>
</reference>
<keyword evidence="7" id="KW-0456">Lyase</keyword>
<dbReference type="SUPFAM" id="SSF81624">
    <property type="entry name" value="N-terminal domain of MutM-like DNA repair proteins"/>
    <property type="match status" value="1"/>
</dbReference>
<keyword evidence="9" id="KW-0326">Glycosidase</keyword>
<evidence type="ECO:0000256" key="8">
    <source>
        <dbReference type="ARBA" id="ARBA00023268"/>
    </source>
</evidence>
<keyword evidence="3" id="KW-0227">DNA damage</keyword>
<dbReference type="GO" id="GO:0003684">
    <property type="term" value="F:damaged DNA binding"/>
    <property type="evidence" value="ECO:0007669"/>
    <property type="project" value="InterPro"/>
</dbReference>
<evidence type="ECO:0000313" key="11">
    <source>
        <dbReference type="EMBL" id="ANB50697.1"/>
    </source>
</evidence>
<dbReference type="GeneID" id="80513059"/>
<dbReference type="Pfam" id="PF06831">
    <property type="entry name" value="H2TH"/>
    <property type="match status" value="1"/>
</dbReference>
<comment type="catalytic activity">
    <reaction evidence="1">
        <text>Hydrolysis of DNA containing ring-opened 7-methylguanine residues, releasing 2,6-diamino-4-hydroxy-5-(N-methyl)formamidopyrimidine.</text>
        <dbReference type="EC" id="3.2.2.23"/>
    </reaction>
</comment>
<dbReference type="SMART" id="SM00898">
    <property type="entry name" value="Fapy_DNA_glyco"/>
    <property type="match status" value="1"/>
</dbReference>
<evidence type="ECO:0000313" key="12">
    <source>
        <dbReference type="Proteomes" id="UP000241365"/>
    </source>
</evidence>
<organism evidence="11 12">
    <name type="scientific">Powai lake megavirus</name>
    <dbReference type="NCBI Taxonomy" id="1842663"/>
    <lineage>
        <taxon>Viruses</taxon>
        <taxon>Varidnaviria</taxon>
        <taxon>Bamfordvirae</taxon>
        <taxon>Nucleocytoviricota</taxon>
        <taxon>Megaviricetes</taxon>
        <taxon>Imitervirales</taxon>
        <taxon>Mimiviridae</taxon>
        <taxon>Megamimivirinae</taxon>
        <taxon>Megavirus</taxon>
        <taxon>Megavirus powaiense</taxon>
    </lineage>
</organism>
<evidence type="ECO:0000256" key="1">
    <source>
        <dbReference type="ARBA" id="ARBA00001668"/>
    </source>
</evidence>
<evidence type="ECO:0000256" key="5">
    <source>
        <dbReference type="ARBA" id="ARBA00023125"/>
    </source>
</evidence>
<dbReference type="PANTHER" id="PTHR22993:SF9">
    <property type="entry name" value="FORMAMIDOPYRIMIDINE-DNA GLYCOSYLASE"/>
    <property type="match status" value="1"/>
</dbReference>
<evidence type="ECO:0000256" key="9">
    <source>
        <dbReference type="ARBA" id="ARBA00023295"/>
    </source>
</evidence>
<evidence type="ECO:0000256" key="7">
    <source>
        <dbReference type="ARBA" id="ARBA00023239"/>
    </source>
</evidence>
<dbReference type="InterPro" id="IPR049392">
    <property type="entry name" value="FPG_C"/>
</dbReference>
<keyword evidence="8" id="KW-0511">Multifunctional enzyme</keyword>
<dbReference type="GO" id="GO:0003906">
    <property type="term" value="F:DNA-(apurinic or apyrimidinic site) endonuclease activity"/>
    <property type="evidence" value="ECO:0007669"/>
    <property type="project" value="InterPro"/>
</dbReference>
<dbReference type="Pfam" id="PF01149">
    <property type="entry name" value="Fapy_DNA_glyco"/>
    <property type="match status" value="1"/>
</dbReference>
<comment type="similarity">
    <text evidence="2">Belongs to the FPG family.</text>
</comment>
<keyword evidence="5" id="KW-0238">DNA-binding</keyword>
<dbReference type="Pfam" id="PF21025">
    <property type="entry name" value="Fapy_DNA_glyco_C"/>
    <property type="match status" value="1"/>
</dbReference>
<dbReference type="EMBL" id="KU877344">
    <property type="protein sequence ID" value="ANB50697.1"/>
    <property type="molecule type" value="Genomic_DNA"/>
</dbReference>
<accession>A0A167RHQ6</accession>
<feature type="domain" description="Formamidopyrimidine-DNA glycosylase catalytic" evidence="10">
    <location>
        <begin position="2"/>
        <end position="113"/>
    </location>
</feature>
<dbReference type="GO" id="GO:0006284">
    <property type="term" value="P:base-excision repair"/>
    <property type="evidence" value="ECO:0007669"/>
    <property type="project" value="InterPro"/>
</dbReference>
<dbReference type="KEGG" id="vg:80513059"/>
<proteinExistence type="inferred from homology"/>
<dbReference type="RefSeq" id="YP_010776448.1">
    <property type="nucleotide sequence ID" value="NC_075034.1"/>
</dbReference>
<dbReference type="InterPro" id="IPR010979">
    <property type="entry name" value="Ribosomal_uS13-like_H2TH"/>
</dbReference>
<evidence type="ECO:0000259" key="10">
    <source>
        <dbReference type="PROSITE" id="PS51068"/>
    </source>
</evidence>
<keyword evidence="12" id="KW-1185">Reference proteome</keyword>
<dbReference type="InterPro" id="IPR035937">
    <property type="entry name" value="FPG_N"/>
</dbReference>
<dbReference type="SMART" id="SM01232">
    <property type="entry name" value="H2TH"/>
    <property type="match status" value="1"/>
</dbReference>
<dbReference type="PROSITE" id="PS51068">
    <property type="entry name" value="FPG_CAT"/>
    <property type="match status" value="1"/>
</dbReference>
<evidence type="ECO:0000256" key="3">
    <source>
        <dbReference type="ARBA" id="ARBA00022763"/>
    </source>
</evidence>
<dbReference type="PANTHER" id="PTHR22993">
    <property type="entry name" value="FORMAMIDOPYRIMIDINE-DNA GLYCOSYLASE"/>
    <property type="match status" value="1"/>
</dbReference>
<dbReference type="Gene3D" id="3.20.190.10">
    <property type="entry name" value="MutM-like, N-terminal"/>
    <property type="match status" value="1"/>
</dbReference>
<dbReference type="Proteomes" id="UP000241365">
    <property type="component" value="Segment"/>
</dbReference>
<keyword evidence="6" id="KW-0234">DNA repair</keyword>
<dbReference type="InterPro" id="IPR015886">
    <property type="entry name" value="H2TH_FPG"/>
</dbReference>
<keyword evidence="4" id="KW-0378">Hydrolase</keyword>
<dbReference type="Gene3D" id="1.10.8.50">
    <property type="match status" value="1"/>
</dbReference>
<protein>
    <recommendedName>
        <fullName evidence="10">Formamidopyrimidine-DNA glycosylase catalytic domain-containing protein</fullName>
    </recommendedName>
</protein>
<dbReference type="InterPro" id="IPR012319">
    <property type="entry name" value="FPG_cat"/>
</dbReference>
<evidence type="ECO:0000256" key="4">
    <source>
        <dbReference type="ARBA" id="ARBA00022801"/>
    </source>
</evidence>
<dbReference type="CDD" id="cd08773">
    <property type="entry name" value="FpgNei_N"/>
    <property type="match status" value="1"/>
</dbReference>
<name>A0A167RHQ6_9VIRU</name>
<dbReference type="SUPFAM" id="SSF46946">
    <property type="entry name" value="S13-like H2TH domain"/>
    <property type="match status" value="1"/>
</dbReference>
<dbReference type="GO" id="GO:0008270">
    <property type="term" value="F:zinc ion binding"/>
    <property type="evidence" value="ECO:0007669"/>
    <property type="project" value="InterPro"/>
</dbReference>
<evidence type="ECO:0000256" key="6">
    <source>
        <dbReference type="ARBA" id="ARBA00023204"/>
    </source>
</evidence>
<dbReference type="GO" id="GO:0008534">
    <property type="term" value="F:oxidized purine nucleobase lesion DNA N-glycosylase activity"/>
    <property type="evidence" value="ECO:0007669"/>
    <property type="project" value="UniProtKB-EC"/>
</dbReference>